<evidence type="ECO:0000313" key="1">
    <source>
        <dbReference type="EMBL" id="AEU35797.1"/>
    </source>
</evidence>
<proteinExistence type="predicted"/>
<accession>G8P0V0</accession>
<gene>
    <name evidence="1" type="ordered locus">AciX8_1454</name>
</gene>
<sequence length="186" mass="18636" precursor="true">MGQAISITASSLVLARGLTGATAMAGAVIASVAVVVAVMFPDVAGTVAADMVAGAADIEAAIVVGPYTVAVVMSVVVDVPVAAVMSAAADGPVAVVDTLEVVADMLVAVVAVTPAVVDIAKARRLDQTTSGEANSFAACCLTASSLLHSPEILRSASTYLLARRENSSQRDAVIQGNIRHHIVVSL</sequence>
<reference evidence="1 2" key="1">
    <citation type="submission" date="2011-11" db="EMBL/GenBank/DDBJ databases">
        <title>Complete sequence of Granulicella mallensis MP5ACTX8.</title>
        <authorList>
            <consortium name="US DOE Joint Genome Institute"/>
            <person name="Lucas S."/>
            <person name="Copeland A."/>
            <person name="Lapidus A."/>
            <person name="Cheng J.-F."/>
            <person name="Goodwin L."/>
            <person name="Pitluck S."/>
            <person name="Peters L."/>
            <person name="Lu M."/>
            <person name="Detter J.C."/>
            <person name="Han C."/>
            <person name="Tapia R."/>
            <person name="Land M."/>
            <person name="Hauser L."/>
            <person name="Kyrpides N."/>
            <person name="Ivanova N."/>
            <person name="Mikhailova N."/>
            <person name="Pagani I."/>
            <person name="Rawat S."/>
            <person name="Mannisto M."/>
            <person name="Haggblom M."/>
            <person name="Woyke T."/>
        </authorList>
    </citation>
    <scope>NUCLEOTIDE SEQUENCE [LARGE SCALE GENOMIC DNA]</scope>
    <source>
        <strain evidence="2">ATCC BAA-1857 / DSM 23137 / MP5ACTX8</strain>
    </source>
</reference>
<dbReference type="KEGG" id="gma:AciX8_1454"/>
<dbReference type="Proteomes" id="UP000007113">
    <property type="component" value="Chromosome"/>
</dbReference>
<protein>
    <submittedName>
        <fullName evidence="1">Uncharacterized protein</fullName>
    </submittedName>
</protein>
<dbReference type="EMBL" id="CP003130">
    <property type="protein sequence ID" value="AEU35797.1"/>
    <property type="molecule type" value="Genomic_DNA"/>
</dbReference>
<name>G8P0V0_GRAMM</name>
<dbReference type="AlphaFoldDB" id="G8P0V0"/>
<keyword evidence="2" id="KW-1185">Reference proteome</keyword>
<dbReference type="HOGENOM" id="CLU_1452527_0_0_0"/>
<evidence type="ECO:0000313" key="2">
    <source>
        <dbReference type="Proteomes" id="UP000007113"/>
    </source>
</evidence>
<organism evidence="1 2">
    <name type="scientific">Granulicella mallensis (strain ATCC BAA-1857 / DSM 23137 / MP5ACTX8)</name>
    <dbReference type="NCBI Taxonomy" id="682795"/>
    <lineage>
        <taxon>Bacteria</taxon>
        <taxon>Pseudomonadati</taxon>
        <taxon>Acidobacteriota</taxon>
        <taxon>Terriglobia</taxon>
        <taxon>Terriglobales</taxon>
        <taxon>Acidobacteriaceae</taxon>
        <taxon>Granulicella</taxon>
    </lineage>
</organism>